<reference evidence="1 2" key="1">
    <citation type="submission" date="2015-01" db="EMBL/GenBank/DDBJ databases">
        <title>Evolution of Trichinella species and genotypes.</title>
        <authorList>
            <person name="Korhonen P.K."/>
            <person name="Edoardo P."/>
            <person name="Giuseppe L.R."/>
            <person name="Gasser R.B."/>
        </authorList>
    </citation>
    <scope>NUCLEOTIDE SEQUENCE [LARGE SCALE GENOMIC DNA]</scope>
    <source>
        <strain evidence="1">ISS37</strain>
    </source>
</reference>
<dbReference type="OrthoDB" id="10402471at2759"/>
<evidence type="ECO:0000313" key="2">
    <source>
        <dbReference type="Proteomes" id="UP000054630"/>
    </source>
</evidence>
<sequence>MSHVHKLAFIASVGRALLMGKFPIHLGNQKGTSWASIDQKRLELHNKDIHDVIVRAVLEIYAKKYEASLCIQI</sequence>
<protein>
    <submittedName>
        <fullName evidence="1">Uncharacterized protein</fullName>
    </submittedName>
</protein>
<dbReference type="EMBL" id="JYDL01000018">
    <property type="protein sequence ID" value="KRX24404.1"/>
    <property type="molecule type" value="Genomic_DNA"/>
</dbReference>
<accession>A0A0V0SCG3</accession>
<dbReference type="AlphaFoldDB" id="A0A0V0SCG3"/>
<proteinExistence type="predicted"/>
<comment type="caution">
    <text evidence="1">The sequence shown here is derived from an EMBL/GenBank/DDBJ whole genome shotgun (WGS) entry which is preliminary data.</text>
</comment>
<organism evidence="1 2">
    <name type="scientific">Trichinella nelsoni</name>
    <dbReference type="NCBI Taxonomy" id="6336"/>
    <lineage>
        <taxon>Eukaryota</taxon>
        <taxon>Metazoa</taxon>
        <taxon>Ecdysozoa</taxon>
        <taxon>Nematoda</taxon>
        <taxon>Enoplea</taxon>
        <taxon>Dorylaimia</taxon>
        <taxon>Trichinellida</taxon>
        <taxon>Trichinellidae</taxon>
        <taxon>Trichinella</taxon>
    </lineage>
</organism>
<keyword evidence="2" id="KW-1185">Reference proteome</keyword>
<evidence type="ECO:0000313" key="1">
    <source>
        <dbReference type="EMBL" id="KRX24404.1"/>
    </source>
</evidence>
<name>A0A0V0SCG3_9BILA</name>
<gene>
    <name evidence="1" type="ORF">T07_3027</name>
</gene>
<dbReference type="Proteomes" id="UP000054630">
    <property type="component" value="Unassembled WGS sequence"/>
</dbReference>